<organism evidence="1 2">
    <name type="scientific">Trinickia soli</name>
    <dbReference type="NCBI Taxonomy" id="380675"/>
    <lineage>
        <taxon>Bacteria</taxon>
        <taxon>Pseudomonadati</taxon>
        <taxon>Pseudomonadota</taxon>
        <taxon>Betaproteobacteria</taxon>
        <taxon>Burkholderiales</taxon>
        <taxon>Burkholderiaceae</taxon>
        <taxon>Trinickia</taxon>
    </lineage>
</organism>
<gene>
    <name evidence="1" type="ORF">C0Z19_21835</name>
</gene>
<name>A0A2N7VQ84_9BURK</name>
<protein>
    <recommendedName>
        <fullName evidence="3">Cro/Cl family transcriptional regulator</fullName>
    </recommendedName>
</protein>
<dbReference type="AlphaFoldDB" id="A0A2N7VQ84"/>
<dbReference type="InterPro" id="IPR010982">
    <property type="entry name" value="Lambda_DNA-bd_dom_sf"/>
</dbReference>
<evidence type="ECO:0000313" key="1">
    <source>
        <dbReference type="EMBL" id="PMS19275.1"/>
    </source>
</evidence>
<dbReference type="EMBL" id="PNYB01000022">
    <property type="protein sequence ID" value="PMS19275.1"/>
    <property type="molecule type" value="Genomic_DNA"/>
</dbReference>
<accession>A0A2N7VQ84</accession>
<dbReference type="Proteomes" id="UP000235347">
    <property type="component" value="Unassembled WGS sequence"/>
</dbReference>
<evidence type="ECO:0008006" key="3">
    <source>
        <dbReference type="Google" id="ProtNLM"/>
    </source>
</evidence>
<dbReference type="GO" id="GO:0003677">
    <property type="term" value="F:DNA binding"/>
    <property type="evidence" value="ECO:0007669"/>
    <property type="project" value="InterPro"/>
</dbReference>
<sequence>MTLTKQQAILIFGNQSEIARALGLTRGAVSLWPDQLRQDQSDRVVGAAVRLGKRDLLPPEFAGSNPEPESQAA</sequence>
<dbReference type="Gene3D" id="1.10.260.40">
    <property type="entry name" value="lambda repressor-like DNA-binding domains"/>
    <property type="match status" value="1"/>
</dbReference>
<keyword evidence="2" id="KW-1185">Reference proteome</keyword>
<evidence type="ECO:0000313" key="2">
    <source>
        <dbReference type="Proteomes" id="UP000235347"/>
    </source>
</evidence>
<reference evidence="1 2" key="1">
    <citation type="submission" date="2018-01" db="EMBL/GenBank/DDBJ databases">
        <title>Whole genome analyses suggest that Burkholderia sensu lato contains two further novel genera in the rhizoxinica-symbiotica group Mycetohabitans gen. nov., and Trinickia gen. nov.: implications for the evolution of diazotrophy and nodulation in the Burkholderiaceae.</title>
        <authorList>
            <person name="Estrada-de los Santos P."/>
            <person name="Palmer M."/>
            <person name="Chavez-Ramirez B."/>
            <person name="Beukes C."/>
            <person name="Steenkamp E.T."/>
            <person name="Hirsch A.M."/>
            <person name="Manyaka P."/>
            <person name="Maluk M."/>
            <person name="Lafos M."/>
            <person name="Crook M."/>
            <person name="Gross E."/>
            <person name="Simon M.F."/>
            <person name="Bueno dos Reis Junior F."/>
            <person name="Poole P.S."/>
            <person name="Venter S.N."/>
            <person name="James E.K."/>
        </authorList>
    </citation>
    <scope>NUCLEOTIDE SEQUENCE [LARGE SCALE GENOMIC DNA]</scope>
    <source>
        <strain evidence="1 2">GP25-8</strain>
    </source>
</reference>
<comment type="caution">
    <text evidence="1">The sequence shown here is derived from an EMBL/GenBank/DDBJ whole genome shotgun (WGS) entry which is preliminary data.</text>
</comment>
<dbReference type="RefSeq" id="WP_102611923.1">
    <property type="nucleotide sequence ID" value="NZ_CADIKD010000002.1"/>
</dbReference>
<proteinExistence type="predicted"/>